<evidence type="ECO:0000313" key="2">
    <source>
        <dbReference type="EMBL" id="KAK1424622.1"/>
    </source>
</evidence>
<evidence type="ECO:0008006" key="4">
    <source>
        <dbReference type="Google" id="ProtNLM"/>
    </source>
</evidence>
<protein>
    <recommendedName>
        <fullName evidence="4">Reverse transcriptase</fullName>
    </recommendedName>
</protein>
<feature type="region of interest" description="Disordered" evidence="1">
    <location>
        <begin position="20"/>
        <end position="54"/>
    </location>
</feature>
<evidence type="ECO:0000313" key="3">
    <source>
        <dbReference type="Proteomes" id="UP001229421"/>
    </source>
</evidence>
<gene>
    <name evidence="2" type="ORF">QVD17_19955</name>
</gene>
<organism evidence="2 3">
    <name type="scientific">Tagetes erecta</name>
    <name type="common">African marigold</name>
    <dbReference type="NCBI Taxonomy" id="13708"/>
    <lineage>
        <taxon>Eukaryota</taxon>
        <taxon>Viridiplantae</taxon>
        <taxon>Streptophyta</taxon>
        <taxon>Embryophyta</taxon>
        <taxon>Tracheophyta</taxon>
        <taxon>Spermatophyta</taxon>
        <taxon>Magnoliopsida</taxon>
        <taxon>eudicotyledons</taxon>
        <taxon>Gunneridae</taxon>
        <taxon>Pentapetalae</taxon>
        <taxon>asterids</taxon>
        <taxon>campanulids</taxon>
        <taxon>Asterales</taxon>
        <taxon>Asteraceae</taxon>
        <taxon>Asteroideae</taxon>
        <taxon>Heliantheae alliance</taxon>
        <taxon>Tageteae</taxon>
        <taxon>Tagetes</taxon>
    </lineage>
</organism>
<comment type="caution">
    <text evidence="2">The sequence shown here is derived from an EMBL/GenBank/DDBJ whole genome shotgun (WGS) entry which is preliminary data.</text>
</comment>
<proteinExistence type="predicted"/>
<reference evidence="2" key="1">
    <citation type="journal article" date="2023" name="bioRxiv">
        <title>Improved chromosome-level genome assembly for marigold (Tagetes erecta).</title>
        <authorList>
            <person name="Jiang F."/>
            <person name="Yuan L."/>
            <person name="Wang S."/>
            <person name="Wang H."/>
            <person name="Xu D."/>
            <person name="Wang A."/>
            <person name="Fan W."/>
        </authorList>
    </citation>
    <scope>NUCLEOTIDE SEQUENCE</scope>
    <source>
        <strain evidence="2">WSJ</strain>
        <tissue evidence="2">Leaf</tissue>
    </source>
</reference>
<evidence type="ECO:0000256" key="1">
    <source>
        <dbReference type="SAM" id="MobiDB-lite"/>
    </source>
</evidence>
<feature type="compositionally biased region" description="Polar residues" evidence="1">
    <location>
        <begin position="31"/>
        <end position="44"/>
    </location>
</feature>
<accession>A0AAD8NXF0</accession>
<keyword evidence="3" id="KW-1185">Reference proteome</keyword>
<dbReference type="PANTHER" id="PTHR33116">
    <property type="entry name" value="REVERSE TRANSCRIPTASE ZINC-BINDING DOMAIN-CONTAINING PROTEIN-RELATED-RELATED"/>
    <property type="match status" value="1"/>
</dbReference>
<name>A0AAD8NXF0_TARER</name>
<dbReference type="AlphaFoldDB" id="A0AAD8NXF0"/>
<dbReference type="PANTHER" id="PTHR33116:SF78">
    <property type="entry name" value="OS12G0587133 PROTEIN"/>
    <property type="match status" value="1"/>
</dbReference>
<dbReference type="Proteomes" id="UP001229421">
    <property type="component" value="Unassembled WGS sequence"/>
</dbReference>
<dbReference type="EMBL" id="JAUHHV010000005">
    <property type="protein sequence ID" value="KAK1424622.1"/>
    <property type="molecule type" value="Genomic_DNA"/>
</dbReference>
<sequence length="414" mass="45556">MGDSNVESSNLARKLLKIDGNPRVNLLRGSSKGNDASKPSSSSRHPVRGATITSNMVINPKIDDQTTNVLGDPANVGVLHTAKGNAHDPANVGVLHTAKGNTHDPANVGDHPARIELHTAKGNVHDPAKGNAHDPANVGVHPARGEIHTAKGNVHDPANAVPHTANPHTAGVYTDNTSVIHESNAEVDELIDRESELLASFRMASLDEERFLKQKSKVHWLAEGDANTKYFHNTLKCINHRARIDVITDSNDILHEGKEVPNAFVNHYVGFLGREEAVIIPITQELFDVRIDQAMSVDMIREGKLPVRYLGVPLVAARVKSSDCRVLIEKVENRIGDWKNKLLSFAGRCQLINSVISSLHVFWSSVFILPIRIMHDIEAKMRDFLWARGPLKRSRARVAWKDVCMPKEEGGLPR</sequence>